<evidence type="ECO:0000256" key="2">
    <source>
        <dbReference type="SAM" id="MobiDB-lite"/>
    </source>
</evidence>
<comment type="caution">
    <text evidence="3">The sequence shown here is derived from an EMBL/GenBank/DDBJ whole genome shotgun (WGS) entry which is preliminary data.</text>
</comment>
<name>A0ABW8UPQ2_9RHOB</name>
<keyword evidence="4" id="KW-1185">Reference proteome</keyword>
<feature type="compositionally biased region" description="Acidic residues" evidence="2">
    <location>
        <begin position="119"/>
        <end position="148"/>
    </location>
</feature>
<feature type="coiled-coil region" evidence="1">
    <location>
        <begin position="521"/>
        <end position="571"/>
    </location>
</feature>
<dbReference type="Proteomes" id="UP001627408">
    <property type="component" value="Unassembled WGS sequence"/>
</dbReference>
<protein>
    <recommendedName>
        <fullName evidence="5">Large polyvalent protein-associated domain-containing protein</fullName>
    </recommendedName>
</protein>
<keyword evidence="1" id="KW-0175">Coiled coil</keyword>
<gene>
    <name evidence="3" type="ORF">ACERZ8_03995</name>
</gene>
<organism evidence="3 4">
    <name type="scientific">Tateyamaria armeniaca</name>
    <dbReference type="NCBI Taxonomy" id="2518930"/>
    <lineage>
        <taxon>Bacteria</taxon>
        <taxon>Pseudomonadati</taxon>
        <taxon>Pseudomonadota</taxon>
        <taxon>Alphaproteobacteria</taxon>
        <taxon>Rhodobacterales</taxon>
        <taxon>Roseobacteraceae</taxon>
        <taxon>Tateyamaria</taxon>
    </lineage>
</organism>
<evidence type="ECO:0000256" key="1">
    <source>
        <dbReference type="SAM" id="Coils"/>
    </source>
</evidence>
<proteinExistence type="predicted"/>
<feature type="region of interest" description="Disordered" evidence="2">
    <location>
        <begin position="116"/>
        <end position="153"/>
    </location>
</feature>
<evidence type="ECO:0000313" key="4">
    <source>
        <dbReference type="Proteomes" id="UP001627408"/>
    </source>
</evidence>
<dbReference type="RefSeq" id="WP_407590830.1">
    <property type="nucleotide sequence ID" value="NZ_JBHDIY010000002.1"/>
</dbReference>
<sequence>MAKKSPKELKDEGVALGALIAKARKKPHNFALVIAKDEGVVLEADPRKASAVMWRQAKANGGTSKGTMGTFSVRGKLLEFTVEGEDSPPKVLLMQTKKHLKDRGLAFKVAFVMPSGESISDDGDEDDEEQPKDIAEADAPDEQEEDKSTDDRAEALTAKIKELAAGVQKLAASNQTAAAKMAEGLKRASDAVASGNYGAAESTIAKIEKALGAASAASETPAKEDAGGPGPTVPDVDTDAMRAAVEKAYKDVEGKLVEIKQAGGTAVSKKAGQLEAAYANFLKSDDFQKATGLINLAKTFVEKEYGKLEKSASGFMDTLSEMASDAVETVKEVVSDVAEAADDFVDSLTEDGRKKLELQRLGYSEEEQDSIVAALKTDPNAVKKAKEKLVDEANVPDTQKAALKKLTEKNPKSFEAAMNTLKDLEADGPVDAGPEKIAEGKAALDTAQKTEAEKLAVFNVANTALNELKSGNPAPNSDWAKGLAKADAAEKAWKDFNDALPDPASMTESERNEAMLKGMELDRLRKEATQSAEEAKALDIKAAQDAAAAAKDKHDTAKKDTEAAAESLKKQEAKQGILNAITVGPLSANHGAPFDDAVSAKFIEGFQKDPGLTTKAIESATGARHPEAVANALGGIADKLSAGFADKDGKTLPEGADPRAYAEKLIQTGSYCGPEYFDKLDAYIVSGAHLEDSGFNDDPNDKSNVRAQKRSVATASAMIDGDGNLDVESEAAQKAVGNLLFHPDAMEHPMPTMSDTALRTLEELKKPKAGEIINGMTKPTVGGGAQELVGRAVGVTGPVSADQAKTAVLATMLKSLDQGPVGSCFSTAPSRNLREGQPLVAMEKYAEIASTGKLTTAKGPKTPVITETPPGEDPIMRSFEYTLATALARNEASTQFNAIKGRNEAGAAAIRGDVATAMGKEEPEVGKDIAKILLQIRRGFEIQYDPNAKLDGVSGDGHSSQGRHVLVEKATKTVITSREKFVAAVTPMVLKALGLEADSDAAKALKPKIEAEFVDAMVTTKQVTKPDGTTETVVDRAPWKMASGGQTGEAVEQLFGETDYNVALAENYDYNADGDPIPKSNTRAKQGARTAQVLEDLVGTFGADPADMIVIRTVGIHGFNAMPNDPSLKPILEGEGTVEDRIKSTLIDPGAKIASDDMSVEQTQQYYDDKVAASRKHVERWISEASTPHEKQRLEGFLGDFDTAAKDNRPTEGKTPTELADLIKTVRTAAHFSKPDAGRNAMAAELITDLGAPEVVIADTNWGDSTYHVYIVAAPDPMSGEVILWKKYDPLAHARFSNQNGSMPPGQA</sequence>
<evidence type="ECO:0008006" key="5">
    <source>
        <dbReference type="Google" id="ProtNLM"/>
    </source>
</evidence>
<dbReference type="EMBL" id="JBHDIY010000002">
    <property type="protein sequence ID" value="MFL4469066.1"/>
    <property type="molecule type" value="Genomic_DNA"/>
</dbReference>
<reference evidence="3 4" key="1">
    <citation type="submission" date="2024-08" db="EMBL/GenBank/DDBJ databases">
        <title>Tateyamaria sp. nov., isolated from marine algae.</title>
        <authorList>
            <person name="Choi B.J."/>
            <person name="Kim J.M."/>
            <person name="Lee J.K."/>
            <person name="Choi D.G."/>
            <person name="Bayburt H."/>
            <person name="Baek J.H."/>
            <person name="Han D.M."/>
            <person name="Jeon C.O."/>
        </authorList>
    </citation>
    <scope>NUCLEOTIDE SEQUENCE [LARGE SCALE GENOMIC DNA]</scope>
    <source>
        <strain evidence="3 4">KMU-156</strain>
    </source>
</reference>
<evidence type="ECO:0000313" key="3">
    <source>
        <dbReference type="EMBL" id="MFL4469066.1"/>
    </source>
</evidence>
<accession>A0ABW8UPQ2</accession>